<proteinExistence type="predicted"/>
<evidence type="ECO:0000313" key="2">
    <source>
        <dbReference type="EMBL" id="SDJ80726.1"/>
    </source>
</evidence>
<dbReference type="EMBL" id="FNFB01000003">
    <property type="protein sequence ID" value="SDJ80726.1"/>
    <property type="molecule type" value="Genomic_DNA"/>
</dbReference>
<protein>
    <submittedName>
        <fullName evidence="2">Polyketide cyclase / dehydrase and lipid transport</fullName>
    </submittedName>
</protein>
<feature type="region of interest" description="Disordered" evidence="1">
    <location>
        <begin position="35"/>
        <end position="61"/>
    </location>
</feature>
<dbReference type="Gene3D" id="3.30.530.20">
    <property type="match status" value="1"/>
</dbReference>
<evidence type="ECO:0000313" key="3">
    <source>
        <dbReference type="Proteomes" id="UP000198683"/>
    </source>
</evidence>
<dbReference type="InterPro" id="IPR023393">
    <property type="entry name" value="START-like_dom_sf"/>
</dbReference>
<accession>A0A1G8WRL8</accession>
<keyword evidence="3" id="KW-1185">Reference proteome</keyword>
<evidence type="ECO:0000256" key="1">
    <source>
        <dbReference type="SAM" id="MobiDB-lite"/>
    </source>
</evidence>
<dbReference type="STRING" id="683260.SAMN05421874_103269"/>
<dbReference type="Pfam" id="PF10604">
    <property type="entry name" value="Polyketide_cyc2"/>
    <property type="match status" value="1"/>
</dbReference>
<dbReference type="RefSeq" id="WP_090761322.1">
    <property type="nucleotide sequence ID" value="NZ_FNFB01000003.1"/>
</dbReference>
<sequence>MAEFEATRGMPAESMIVFGVASDVEIMDRWLPQGLSVHDSGPGTVEAEGELVPGSGHHEGRIRVSPDRLRVEWGGSDHPAYAGWLQVSDAASGTSEVTVHISLPDEPVSGPRADEVRELLDRSLDRLADEVGDRVHEGG</sequence>
<dbReference type="Proteomes" id="UP000198683">
    <property type="component" value="Unassembled WGS sequence"/>
</dbReference>
<dbReference type="InterPro" id="IPR019587">
    <property type="entry name" value="Polyketide_cyclase/dehydratase"/>
</dbReference>
<dbReference type="SUPFAM" id="SSF55961">
    <property type="entry name" value="Bet v1-like"/>
    <property type="match status" value="1"/>
</dbReference>
<dbReference type="AlphaFoldDB" id="A0A1G8WRL8"/>
<dbReference type="OrthoDB" id="3628784at2"/>
<gene>
    <name evidence="2" type="ORF">SAMN05421874_103269</name>
</gene>
<name>A0A1G8WRL8_9ACTN</name>
<reference evidence="2 3" key="1">
    <citation type="submission" date="2016-10" db="EMBL/GenBank/DDBJ databases">
        <authorList>
            <person name="de Groot N.N."/>
        </authorList>
    </citation>
    <scope>NUCLEOTIDE SEQUENCE [LARGE SCALE GENOMIC DNA]</scope>
    <source>
        <strain evidence="2 3">CGMCC 4.5681</strain>
    </source>
</reference>
<organism evidence="2 3">
    <name type="scientific">Nonomuraea maritima</name>
    <dbReference type="NCBI Taxonomy" id="683260"/>
    <lineage>
        <taxon>Bacteria</taxon>
        <taxon>Bacillati</taxon>
        <taxon>Actinomycetota</taxon>
        <taxon>Actinomycetes</taxon>
        <taxon>Streptosporangiales</taxon>
        <taxon>Streptosporangiaceae</taxon>
        <taxon>Nonomuraea</taxon>
    </lineage>
</organism>